<dbReference type="AlphaFoldDB" id="W7YD37"/>
<gene>
    <name evidence="1" type="ORF">JCM21142_104137</name>
</gene>
<proteinExistence type="predicted"/>
<organism evidence="1 2">
    <name type="scientific">Saccharicrinis fermentans DSM 9555 = JCM 21142</name>
    <dbReference type="NCBI Taxonomy" id="869213"/>
    <lineage>
        <taxon>Bacteria</taxon>
        <taxon>Pseudomonadati</taxon>
        <taxon>Bacteroidota</taxon>
        <taxon>Bacteroidia</taxon>
        <taxon>Marinilabiliales</taxon>
        <taxon>Marinilabiliaceae</taxon>
        <taxon>Saccharicrinis</taxon>
    </lineage>
</organism>
<reference evidence="1 2" key="1">
    <citation type="journal article" date="2014" name="Genome Announc.">
        <title>Draft Genome Sequence of Cytophaga fermentans JCM 21142T, a Facultative Anaerobe Isolated from Marine Mud.</title>
        <authorList>
            <person name="Starns D."/>
            <person name="Oshima K."/>
            <person name="Suda W."/>
            <person name="Iino T."/>
            <person name="Yuki M."/>
            <person name="Inoue J."/>
            <person name="Kitamura K."/>
            <person name="Iida T."/>
            <person name="Darby A."/>
            <person name="Hattori M."/>
            <person name="Ohkuma M."/>
        </authorList>
    </citation>
    <scope>NUCLEOTIDE SEQUENCE [LARGE SCALE GENOMIC DNA]</scope>
    <source>
        <strain evidence="1 2">JCM 21142</strain>
    </source>
</reference>
<name>W7YD37_9BACT</name>
<keyword evidence="2" id="KW-1185">Reference proteome</keyword>
<dbReference type="EMBL" id="BAMD01000085">
    <property type="protein sequence ID" value="GAF05403.1"/>
    <property type="molecule type" value="Genomic_DNA"/>
</dbReference>
<evidence type="ECO:0000313" key="2">
    <source>
        <dbReference type="Proteomes" id="UP000019402"/>
    </source>
</evidence>
<dbReference type="STRING" id="869213.GCA_000517085_03891"/>
<comment type="caution">
    <text evidence="1">The sequence shown here is derived from an EMBL/GenBank/DDBJ whole genome shotgun (WGS) entry which is preliminary data.</text>
</comment>
<dbReference type="Proteomes" id="UP000019402">
    <property type="component" value="Unassembled WGS sequence"/>
</dbReference>
<accession>W7YD37</accession>
<protein>
    <submittedName>
        <fullName evidence="1">Uncharacterized protein</fullName>
    </submittedName>
</protein>
<dbReference type="eggNOG" id="ENOG5034BIG">
    <property type="taxonomic scope" value="Bacteria"/>
</dbReference>
<sequence length="249" mass="28177">MILLKWVNGALVTSPIAIGTYLTYKFGKWVYEKMTSEDEPEQEIPLSPFPIANPVVYHFHPVAFVEQMRRLGNVTKLTEELIVAIITTVSRFEGSFSSCNKDTEFAGGISGLSYTGVVHIGLSWGYLQFTQDGGSLGKVLKRMHEKNKTKFEEIFGSNFEELLSVTGKSGASGLSKWWGLSKTEKNEYKNNNTEIRSDRVQKIATAKNGSELKDLWEEPWVTRFKEAGKEEDLRMRNARLEGRFIGIIH</sequence>
<evidence type="ECO:0000313" key="1">
    <source>
        <dbReference type="EMBL" id="GAF05403.1"/>
    </source>
</evidence>